<keyword evidence="7 12" id="KW-0653">Protein transport</keyword>
<keyword evidence="13" id="KW-0969">Cilium</keyword>
<dbReference type="InterPro" id="IPR005837">
    <property type="entry name" value="FliP"/>
</dbReference>
<keyword evidence="4 12" id="KW-1003">Cell membrane</keyword>
<feature type="transmembrane region" description="Helical" evidence="12">
    <location>
        <begin position="24"/>
        <end position="51"/>
    </location>
</feature>
<dbReference type="RefSeq" id="WP_241893522.1">
    <property type="nucleotide sequence ID" value="NZ_LVJN01000021.1"/>
</dbReference>
<evidence type="ECO:0000256" key="12">
    <source>
        <dbReference type="RuleBase" id="RU362069"/>
    </source>
</evidence>
<evidence type="ECO:0000256" key="8">
    <source>
        <dbReference type="ARBA" id="ARBA00022989"/>
    </source>
</evidence>
<comment type="similarity">
    <text evidence="1 12">Belongs to the FliP/MopC/SpaP family.</text>
</comment>
<dbReference type="PROSITE" id="PS01061">
    <property type="entry name" value="FLIP_2"/>
    <property type="match status" value="1"/>
</dbReference>
<keyword evidence="13" id="KW-0966">Cell projection</keyword>
<keyword evidence="13" id="KW-0282">Flagellum</keyword>
<dbReference type="PANTHER" id="PTHR30587:SF0">
    <property type="entry name" value="FLAGELLAR BIOSYNTHETIC PROTEIN FLIP"/>
    <property type="match status" value="1"/>
</dbReference>
<evidence type="ECO:0000256" key="2">
    <source>
        <dbReference type="ARBA" id="ARBA00021714"/>
    </source>
</evidence>
<organism evidence="13 14">
    <name type="scientific">Magnetofaba australis IT-1</name>
    <dbReference type="NCBI Taxonomy" id="1434232"/>
    <lineage>
        <taxon>Bacteria</taxon>
        <taxon>Pseudomonadati</taxon>
        <taxon>Pseudomonadota</taxon>
        <taxon>Magnetococcia</taxon>
        <taxon>Magnetococcales</taxon>
        <taxon>Magnetococcaceae</taxon>
        <taxon>Magnetofaba</taxon>
    </lineage>
</organism>
<keyword evidence="11 12" id="KW-1006">Bacterial flagellum protein export</keyword>
<gene>
    <name evidence="12 13" type="primary">fliP</name>
    <name evidence="13" type="ORF">MAIT1_00870</name>
</gene>
<evidence type="ECO:0000256" key="9">
    <source>
        <dbReference type="ARBA" id="ARBA00023136"/>
    </source>
</evidence>
<keyword evidence="6 12" id="KW-1005">Bacterial flagellum biogenesis</keyword>
<evidence type="ECO:0000313" key="13">
    <source>
        <dbReference type="EMBL" id="OSM00369.1"/>
    </source>
</evidence>
<keyword evidence="14" id="KW-1185">Reference proteome</keyword>
<evidence type="ECO:0000256" key="10">
    <source>
        <dbReference type="ARBA" id="ARBA00023143"/>
    </source>
</evidence>
<dbReference type="STRING" id="1434232.MAIT1_00870"/>
<keyword evidence="9 12" id="KW-0472">Membrane</keyword>
<evidence type="ECO:0000313" key="14">
    <source>
        <dbReference type="Proteomes" id="UP000194003"/>
    </source>
</evidence>
<evidence type="ECO:0000256" key="3">
    <source>
        <dbReference type="ARBA" id="ARBA00022448"/>
    </source>
</evidence>
<keyword evidence="10" id="KW-0975">Bacterial flagellum</keyword>
<comment type="function">
    <text evidence="12">Plays a role in the flagellum-specific transport system.</text>
</comment>
<dbReference type="PROSITE" id="PS01060">
    <property type="entry name" value="FLIP_1"/>
    <property type="match status" value="1"/>
</dbReference>
<dbReference type="AlphaFoldDB" id="A0A1Y2JZW3"/>
<proteinExistence type="inferred from homology"/>
<evidence type="ECO:0000256" key="11">
    <source>
        <dbReference type="ARBA" id="ARBA00023225"/>
    </source>
</evidence>
<dbReference type="NCBIfam" id="TIGR01103">
    <property type="entry name" value="fliP"/>
    <property type="match status" value="1"/>
</dbReference>
<evidence type="ECO:0000256" key="7">
    <source>
        <dbReference type="ARBA" id="ARBA00022927"/>
    </source>
</evidence>
<sequence>MQLPGLTFNTGQVTGDADPEQVSILLQILALMTLFSLAPGLLIMVTSFTRVIVVMSFVRQAMGLQGQPPNQVLIALAIFVTFFVMGPVFDAVWDTALKPYVIDKTIDAEAAWNNAVVPVRDFMLRQTRDTDLGLFMRLAGVDNVATPQEIPLRVVVPAFMISELKTAFQIGFMIYLPFLIVDMVVASVVMSMGMMMLPPLVISMPIKLILFVLVDGWALVVGSVVQSFR</sequence>
<keyword evidence="5 12" id="KW-0812">Transmembrane</keyword>
<dbReference type="EMBL" id="LVJN01000021">
    <property type="protein sequence ID" value="OSM00369.1"/>
    <property type="molecule type" value="Genomic_DNA"/>
</dbReference>
<comment type="caution">
    <text evidence="13">The sequence shown here is derived from an EMBL/GenBank/DDBJ whole genome shotgun (WGS) entry which is preliminary data.</text>
</comment>
<dbReference type="GO" id="GO:0005886">
    <property type="term" value="C:plasma membrane"/>
    <property type="evidence" value="ECO:0007669"/>
    <property type="project" value="UniProtKB-SubCell"/>
</dbReference>
<evidence type="ECO:0000256" key="6">
    <source>
        <dbReference type="ARBA" id="ARBA00022795"/>
    </source>
</evidence>
<reference evidence="13 14" key="1">
    <citation type="journal article" date="2016" name="BMC Genomics">
        <title>Combined genomic and structural analyses of a cultured magnetotactic bacterium reveals its niche adaptation to a dynamic environment.</title>
        <authorList>
            <person name="Araujo A.C."/>
            <person name="Morillo V."/>
            <person name="Cypriano J."/>
            <person name="Teixeira L.C."/>
            <person name="Leao P."/>
            <person name="Lyra S."/>
            <person name="Almeida L.G."/>
            <person name="Bazylinski D.A."/>
            <person name="Vasconcellos A.T."/>
            <person name="Abreu F."/>
            <person name="Lins U."/>
        </authorList>
    </citation>
    <scope>NUCLEOTIDE SEQUENCE [LARGE SCALE GENOMIC DNA]</scope>
    <source>
        <strain evidence="13 14">IT-1</strain>
    </source>
</reference>
<feature type="transmembrane region" description="Helical" evidence="12">
    <location>
        <begin position="72"/>
        <end position="89"/>
    </location>
</feature>
<dbReference type="InterPro" id="IPR005838">
    <property type="entry name" value="T3SS_IM_P"/>
</dbReference>
<evidence type="ECO:0000256" key="1">
    <source>
        <dbReference type="ARBA" id="ARBA00006257"/>
    </source>
</evidence>
<protein>
    <recommendedName>
        <fullName evidence="2 12">Flagellar biosynthetic protein FliP</fullName>
    </recommendedName>
</protein>
<dbReference type="GO" id="GO:0044781">
    <property type="term" value="P:bacterial-type flagellum organization"/>
    <property type="evidence" value="ECO:0007669"/>
    <property type="project" value="UniProtKB-UniRule"/>
</dbReference>
<dbReference type="GO" id="GO:0009425">
    <property type="term" value="C:bacterial-type flagellum basal body"/>
    <property type="evidence" value="ECO:0007669"/>
    <property type="project" value="UniProtKB-SubCell"/>
</dbReference>
<accession>A0A1Y2JZW3</accession>
<dbReference type="NCBIfam" id="NF009438">
    <property type="entry name" value="PRK12797.1"/>
    <property type="match status" value="1"/>
</dbReference>
<name>A0A1Y2JZW3_9PROT</name>
<dbReference type="GO" id="GO:0009306">
    <property type="term" value="P:protein secretion"/>
    <property type="evidence" value="ECO:0007669"/>
    <property type="project" value="UniProtKB-UniRule"/>
</dbReference>
<dbReference type="Pfam" id="PF00813">
    <property type="entry name" value="FliP"/>
    <property type="match status" value="1"/>
</dbReference>
<feature type="transmembrane region" description="Helical" evidence="12">
    <location>
        <begin position="172"/>
        <end position="196"/>
    </location>
</feature>
<keyword evidence="3 12" id="KW-0813">Transport</keyword>
<feature type="transmembrane region" description="Helical" evidence="12">
    <location>
        <begin position="208"/>
        <end position="228"/>
    </location>
</feature>
<evidence type="ECO:0000256" key="4">
    <source>
        <dbReference type="ARBA" id="ARBA00022475"/>
    </source>
</evidence>
<dbReference type="Proteomes" id="UP000194003">
    <property type="component" value="Unassembled WGS sequence"/>
</dbReference>
<evidence type="ECO:0000256" key="5">
    <source>
        <dbReference type="ARBA" id="ARBA00022692"/>
    </source>
</evidence>
<dbReference type="PRINTS" id="PR01302">
    <property type="entry name" value="TYPE3IMPPROT"/>
</dbReference>
<dbReference type="PRINTS" id="PR00951">
    <property type="entry name" value="FLGBIOSNFLIP"/>
</dbReference>
<dbReference type="PANTHER" id="PTHR30587">
    <property type="entry name" value="FLAGELLAR BIOSYNTHETIC PROTEIN FLIP"/>
    <property type="match status" value="1"/>
</dbReference>
<comment type="subcellular location">
    <subcellularLocation>
        <location evidence="12">Cell membrane</location>
        <topology evidence="12">Multi-pass membrane protein</topology>
    </subcellularLocation>
    <subcellularLocation>
        <location evidence="12">Bacterial flagellum basal body</location>
    </subcellularLocation>
</comment>
<keyword evidence="8 12" id="KW-1133">Transmembrane helix</keyword>